<evidence type="ECO:0000313" key="2">
    <source>
        <dbReference type="EMBL" id="MFC5192294.1"/>
    </source>
</evidence>
<gene>
    <name evidence="2" type="ORF">ACFPIK_10980</name>
</gene>
<evidence type="ECO:0000256" key="1">
    <source>
        <dbReference type="SAM" id="SignalP"/>
    </source>
</evidence>
<comment type="caution">
    <text evidence="2">The sequence shown here is derived from an EMBL/GenBank/DDBJ whole genome shotgun (WGS) entry which is preliminary data.</text>
</comment>
<accession>A0ABW0BWH9</accession>
<dbReference type="EMBL" id="JBHSKS010000007">
    <property type="protein sequence ID" value="MFC5192294.1"/>
    <property type="molecule type" value="Genomic_DNA"/>
</dbReference>
<feature type="signal peptide" evidence="1">
    <location>
        <begin position="1"/>
        <end position="22"/>
    </location>
</feature>
<evidence type="ECO:0000313" key="3">
    <source>
        <dbReference type="Proteomes" id="UP001596163"/>
    </source>
</evidence>
<sequence length="77" mass="8324">MVKMKKLLAVLVFSLVSFVAKPCSGTWNACGPQSISDMVQDAITNCSPGSQFVIVDLCDGNPEGQNHTIYVLVDYID</sequence>
<keyword evidence="3" id="KW-1185">Reference proteome</keyword>
<reference evidence="3" key="1">
    <citation type="journal article" date="2019" name="Int. J. Syst. Evol. Microbiol.">
        <title>The Global Catalogue of Microorganisms (GCM) 10K type strain sequencing project: providing services to taxonomists for standard genome sequencing and annotation.</title>
        <authorList>
            <consortium name="The Broad Institute Genomics Platform"/>
            <consortium name="The Broad Institute Genome Sequencing Center for Infectious Disease"/>
            <person name="Wu L."/>
            <person name="Ma J."/>
        </authorList>
    </citation>
    <scope>NUCLEOTIDE SEQUENCE [LARGE SCALE GENOMIC DNA]</scope>
    <source>
        <strain evidence="3">CGMCC 1.7030</strain>
    </source>
</reference>
<organism evidence="2 3">
    <name type="scientific">Algoriphagus aquatilis</name>
    <dbReference type="NCBI Taxonomy" id="490186"/>
    <lineage>
        <taxon>Bacteria</taxon>
        <taxon>Pseudomonadati</taxon>
        <taxon>Bacteroidota</taxon>
        <taxon>Cytophagia</taxon>
        <taxon>Cytophagales</taxon>
        <taxon>Cyclobacteriaceae</taxon>
        <taxon>Algoriphagus</taxon>
    </lineage>
</organism>
<proteinExistence type="predicted"/>
<feature type="chain" id="PRO_5046556881" evidence="1">
    <location>
        <begin position="23"/>
        <end position="77"/>
    </location>
</feature>
<protein>
    <submittedName>
        <fullName evidence="2">Uncharacterized protein</fullName>
    </submittedName>
</protein>
<dbReference type="Proteomes" id="UP001596163">
    <property type="component" value="Unassembled WGS sequence"/>
</dbReference>
<name>A0ABW0BWH9_9BACT</name>
<dbReference type="RefSeq" id="WP_377915162.1">
    <property type="nucleotide sequence ID" value="NZ_JBHSKS010000007.1"/>
</dbReference>
<keyword evidence="1" id="KW-0732">Signal</keyword>